<evidence type="ECO:0000313" key="2">
    <source>
        <dbReference type="EMBL" id="RLL09659.1"/>
    </source>
</evidence>
<comment type="caution">
    <text evidence="2">The sequence shown here is derived from an EMBL/GenBank/DDBJ whole genome shotgun (WGS) entry which is preliminary data.</text>
</comment>
<dbReference type="InterPro" id="IPR052399">
    <property type="entry name" value="Phage_Baseplate_Assmbl_Protein"/>
</dbReference>
<keyword evidence="3" id="KW-1185">Reference proteome</keyword>
<dbReference type="AlphaFoldDB" id="A0A498CKL8"/>
<evidence type="ECO:0000259" key="1">
    <source>
        <dbReference type="Pfam" id="PF04865"/>
    </source>
</evidence>
<sequence>MNEQEFYRAMTARYSALSGFVPDEASDIALRFHALAGELADFSARLDEAARQSDPLTAKGEALDALAALRGISRRPAAHAAGELTFTRAPGTAGEVSIPAGTACAAPDGRVYLTTDAGSIPAGKTSATLAARAALAGRGGNAAAGSVTLPRRLAAGVAAVENGAPFAGGTDAEEDDSLRRRLLAAWARPANGVNGESYRAAAEAWPGIGSAAVCAGERPGSLTVYAAADGAPTVPEAVLAGLSEALGGMRAPCDTVTVESAEAVAADVSIEIEVPAERFSEVREALLGRVRETLDRMPVGVGLPVARLCALAMDREEVTNCRVLLPAADLAAGPAQVLRVGELSVTRMGG</sequence>
<evidence type="ECO:0000313" key="3">
    <source>
        <dbReference type="Proteomes" id="UP000276301"/>
    </source>
</evidence>
<gene>
    <name evidence="2" type="ORF">D4A47_09860</name>
</gene>
<name>A0A498CKL8_9FIRM</name>
<dbReference type="Proteomes" id="UP000276301">
    <property type="component" value="Unassembled WGS sequence"/>
</dbReference>
<protein>
    <recommendedName>
        <fullName evidence="1">Baseplate protein J-like barrel domain-containing protein</fullName>
    </recommendedName>
</protein>
<dbReference type="PANTHER" id="PTHR37829:SF3">
    <property type="entry name" value="PROTEIN JAYE-RELATED"/>
    <property type="match status" value="1"/>
</dbReference>
<feature type="domain" description="Baseplate protein J-like barrel" evidence="1">
    <location>
        <begin position="84"/>
        <end position="169"/>
    </location>
</feature>
<dbReference type="EMBL" id="RCHT01000019">
    <property type="protein sequence ID" value="RLL09659.1"/>
    <property type="molecule type" value="Genomic_DNA"/>
</dbReference>
<organism evidence="2 3">
    <name type="scientific">Anaerotruncus massiliensis</name>
    <name type="common">ex Liu et al. 2021</name>
    <dbReference type="NCBI Taxonomy" id="2321404"/>
    <lineage>
        <taxon>Bacteria</taxon>
        <taxon>Bacillati</taxon>
        <taxon>Bacillota</taxon>
        <taxon>Clostridia</taxon>
        <taxon>Eubacteriales</taxon>
        <taxon>Oscillospiraceae</taxon>
        <taxon>Anaerotruncus</taxon>
    </lineage>
</organism>
<accession>A0A498CKL8</accession>
<dbReference type="PANTHER" id="PTHR37829">
    <property type="entry name" value="PHAGE-LIKE ELEMENT PBSX PROTEIN XKDT"/>
    <property type="match status" value="1"/>
</dbReference>
<dbReference type="Pfam" id="PF04865">
    <property type="entry name" value="Baseplate_J"/>
    <property type="match status" value="1"/>
</dbReference>
<dbReference type="RefSeq" id="WP_121587151.1">
    <property type="nucleotide sequence ID" value="NZ_RCHT01000019.1"/>
</dbReference>
<proteinExistence type="predicted"/>
<dbReference type="InterPro" id="IPR006949">
    <property type="entry name" value="Barrel_Baseplate_J-like"/>
</dbReference>
<reference evidence="2 3" key="1">
    <citation type="submission" date="2018-10" db="EMBL/GenBank/DDBJ databases">
        <title>Anaerotruncus faecis sp. nov., isolated from human feces.</title>
        <authorList>
            <person name="Wang Y.-J."/>
        </authorList>
    </citation>
    <scope>NUCLEOTIDE SEQUENCE [LARGE SCALE GENOMIC DNA]</scope>
    <source>
        <strain evidence="2 3">22A2-44</strain>
    </source>
</reference>